<proteinExistence type="predicted"/>
<reference evidence="2 3" key="1">
    <citation type="journal article" date="2019" name="Int. J. Syst. Evol. Microbiol.">
        <title>The Global Catalogue of Microorganisms (GCM) 10K type strain sequencing project: providing services to taxonomists for standard genome sequencing and annotation.</title>
        <authorList>
            <consortium name="The Broad Institute Genomics Platform"/>
            <consortium name="The Broad Institute Genome Sequencing Center for Infectious Disease"/>
            <person name="Wu L."/>
            <person name="Ma J."/>
        </authorList>
    </citation>
    <scope>NUCLEOTIDE SEQUENCE [LARGE SCALE GENOMIC DNA]</scope>
    <source>
        <strain evidence="2 3">JCM 11574</strain>
    </source>
</reference>
<gene>
    <name evidence="2" type="ORF">GCM10010521_63650</name>
</gene>
<dbReference type="RefSeq" id="WP_345058524.1">
    <property type="nucleotide sequence ID" value="NZ_BAAAVM010000121.1"/>
</dbReference>
<organism evidence="2 3">
    <name type="scientific">Streptomyces rameus</name>
    <dbReference type="NCBI Taxonomy" id="68261"/>
    <lineage>
        <taxon>Bacteria</taxon>
        <taxon>Bacillati</taxon>
        <taxon>Actinomycetota</taxon>
        <taxon>Actinomycetes</taxon>
        <taxon>Kitasatosporales</taxon>
        <taxon>Streptomycetaceae</taxon>
        <taxon>Streptomyces</taxon>
    </lineage>
</organism>
<comment type="caution">
    <text evidence="2">The sequence shown here is derived from an EMBL/GenBank/DDBJ whole genome shotgun (WGS) entry which is preliminary data.</text>
</comment>
<evidence type="ECO:0000256" key="1">
    <source>
        <dbReference type="SAM" id="MobiDB-lite"/>
    </source>
</evidence>
<protein>
    <recommendedName>
        <fullName evidence="4">Immunity repressor</fullName>
    </recommendedName>
</protein>
<dbReference type="EMBL" id="BAAAVM010000121">
    <property type="protein sequence ID" value="GAA2776190.1"/>
    <property type="molecule type" value="Genomic_DNA"/>
</dbReference>
<sequence>MIVRVGSGVAKRKIQDEQEVIRWFQEGRTYQWMIDEYKRKYDIETVASMWGNFRRRRGLDRRITRDDDLIPWEVDERHRWKYPVAMLRVEARLRDGRDLTDNERDRLKSWKEMLAEQNAVVHYDPDTEEGFSYIPRQEGDDDLIHRPARKTTSRPNADKR</sequence>
<accession>A0ABN3V2R9</accession>
<name>A0ABN3V2R9_9ACTN</name>
<dbReference type="Proteomes" id="UP001500893">
    <property type="component" value="Unassembled WGS sequence"/>
</dbReference>
<evidence type="ECO:0000313" key="2">
    <source>
        <dbReference type="EMBL" id="GAA2776190.1"/>
    </source>
</evidence>
<feature type="region of interest" description="Disordered" evidence="1">
    <location>
        <begin position="126"/>
        <end position="160"/>
    </location>
</feature>
<keyword evidence="3" id="KW-1185">Reference proteome</keyword>
<evidence type="ECO:0008006" key="4">
    <source>
        <dbReference type="Google" id="ProtNLM"/>
    </source>
</evidence>
<evidence type="ECO:0000313" key="3">
    <source>
        <dbReference type="Proteomes" id="UP001500893"/>
    </source>
</evidence>